<evidence type="ECO:0000313" key="3">
    <source>
        <dbReference type="EMBL" id="GAK44412.1"/>
    </source>
</evidence>
<protein>
    <submittedName>
        <fullName evidence="3">Beta-lactamase</fullName>
    </submittedName>
</protein>
<keyword evidence="1" id="KW-0732">Signal</keyword>
<feature type="chain" id="PRO_5001754879" evidence="1">
    <location>
        <begin position="33"/>
        <end position="383"/>
    </location>
</feature>
<dbReference type="PANTHER" id="PTHR43283:SF7">
    <property type="entry name" value="BETA-LACTAMASE-RELATED DOMAIN-CONTAINING PROTEIN"/>
    <property type="match status" value="1"/>
</dbReference>
<dbReference type="STRING" id="1333998.M2A_0911"/>
<proteinExistence type="predicted"/>
<dbReference type="InterPro" id="IPR012338">
    <property type="entry name" value="Beta-lactam/transpept-like"/>
</dbReference>
<reference evidence="3 4" key="1">
    <citation type="submission" date="2014-07" db="EMBL/GenBank/DDBJ databases">
        <title>Tepidicaulis marinum gen. nov., sp. nov., a novel marine bacterium denitrifying nitrate to nitrous oxide strictly under microaerobic conditions.</title>
        <authorList>
            <person name="Takeuchi M."/>
            <person name="Yamagishi T."/>
            <person name="Kamagata Y."/>
            <person name="Oshima K."/>
            <person name="Hattori M."/>
            <person name="Katayama T."/>
            <person name="Hanada S."/>
            <person name="Tamaki H."/>
            <person name="Marumo K."/>
            <person name="Maeda H."/>
            <person name="Nedachi M."/>
            <person name="Iwasaki W."/>
            <person name="Suwa Y."/>
            <person name="Sakata S."/>
        </authorList>
    </citation>
    <scope>NUCLEOTIDE SEQUENCE [LARGE SCALE GENOMIC DNA]</scope>
    <source>
        <strain evidence="3 4">MA2</strain>
    </source>
</reference>
<dbReference type="EMBL" id="BBIO01000003">
    <property type="protein sequence ID" value="GAK44412.1"/>
    <property type="molecule type" value="Genomic_DNA"/>
</dbReference>
<dbReference type="PANTHER" id="PTHR43283">
    <property type="entry name" value="BETA-LACTAMASE-RELATED"/>
    <property type="match status" value="1"/>
</dbReference>
<dbReference type="Pfam" id="PF00144">
    <property type="entry name" value="Beta-lactamase"/>
    <property type="match status" value="1"/>
</dbReference>
<feature type="domain" description="Beta-lactamase-related" evidence="2">
    <location>
        <begin position="81"/>
        <end position="360"/>
    </location>
</feature>
<dbReference type="SUPFAM" id="SSF56601">
    <property type="entry name" value="beta-lactamase/transpeptidase-like"/>
    <property type="match status" value="1"/>
</dbReference>
<keyword evidence="4" id="KW-1185">Reference proteome</keyword>
<dbReference type="InterPro" id="IPR001466">
    <property type="entry name" value="Beta-lactam-related"/>
</dbReference>
<dbReference type="eggNOG" id="COG1680">
    <property type="taxonomic scope" value="Bacteria"/>
</dbReference>
<dbReference type="RefSeq" id="WP_052379206.1">
    <property type="nucleotide sequence ID" value="NZ_BBIO01000003.1"/>
</dbReference>
<accession>A0A081B8P4</accession>
<organism evidence="3 4">
    <name type="scientific">Tepidicaulis marinus</name>
    <dbReference type="NCBI Taxonomy" id="1333998"/>
    <lineage>
        <taxon>Bacteria</taxon>
        <taxon>Pseudomonadati</taxon>
        <taxon>Pseudomonadota</taxon>
        <taxon>Alphaproteobacteria</taxon>
        <taxon>Hyphomicrobiales</taxon>
        <taxon>Parvibaculaceae</taxon>
        <taxon>Tepidicaulis</taxon>
    </lineage>
</organism>
<dbReference type="Proteomes" id="UP000028702">
    <property type="component" value="Unassembled WGS sequence"/>
</dbReference>
<name>A0A081B8P4_9HYPH</name>
<sequence length="383" mass="41648">MPALSIPAAPPALKGLIAALWFLALAAAPAQAELPPLPDQPEETRWPDGGWPEAAGPAALETRIREVLTNEEDPHLKGVRALLVVRGGKLIGEGYRAGFGQETHFQSWSMAKSITHALTGILSREGKLDIAAPAPVPEWQRWDGDARAQIRLEDLLRMQSGLTFLENYETPSKSHALQMLFGSGRKDMGHYAASLPLAHDPGTHWSYSSGTSNIVARILKEAAGTKDAAAFNAFMQDELFKPIGIENAVPEFDASGTFIGSSFVHMRARDWARFGYLYLRDGEWNGQRLLPEGWADHARRPARHSGGLYGAHFWLNAPNPETGKPALSDRLPTDVFMARGFGGQLVAIFPSEDMVLVMLGAVYEDDAEPLVDLIADLAESAAP</sequence>
<evidence type="ECO:0000256" key="1">
    <source>
        <dbReference type="SAM" id="SignalP"/>
    </source>
</evidence>
<dbReference type="AlphaFoldDB" id="A0A081B8P4"/>
<evidence type="ECO:0000259" key="2">
    <source>
        <dbReference type="Pfam" id="PF00144"/>
    </source>
</evidence>
<comment type="caution">
    <text evidence="3">The sequence shown here is derived from an EMBL/GenBank/DDBJ whole genome shotgun (WGS) entry which is preliminary data.</text>
</comment>
<evidence type="ECO:0000313" key="4">
    <source>
        <dbReference type="Proteomes" id="UP000028702"/>
    </source>
</evidence>
<feature type="signal peptide" evidence="1">
    <location>
        <begin position="1"/>
        <end position="32"/>
    </location>
</feature>
<gene>
    <name evidence="3" type="ORF">M2A_0911</name>
</gene>
<dbReference type="Gene3D" id="3.40.710.10">
    <property type="entry name" value="DD-peptidase/beta-lactamase superfamily"/>
    <property type="match status" value="1"/>
</dbReference>
<dbReference type="InterPro" id="IPR050789">
    <property type="entry name" value="Diverse_Enzym_Activities"/>
</dbReference>